<dbReference type="EMBL" id="LT635762">
    <property type="protein sequence ID" value="SGZ58051.1"/>
    <property type="molecule type" value="Genomic_DNA"/>
</dbReference>
<keyword evidence="2 5" id="KW-0812">Transmembrane</keyword>
<keyword evidence="7" id="KW-1185">Reference proteome</keyword>
<dbReference type="PANTHER" id="PTHR34292:SF2">
    <property type="entry name" value="OUTER SPORE WALL PROTEIN LDS1"/>
    <property type="match status" value="1"/>
</dbReference>
<keyword evidence="4 5" id="KW-0472">Membrane</keyword>
<dbReference type="GO" id="GO:0005811">
    <property type="term" value="C:lipid droplet"/>
    <property type="evidence" value="ECO:0007669"/>
    <property type="project" value="TreeGrafter"/>
</dbReference>
<dbReference type="PANTHER" id="PTHR34292">
    <property type="entry name" value="OUTER SPORE WALL PROTEIN LDS1"/>
    <property type="match status" value="1"/>
</dbReference>
<evidence type="ECO:0000256" key="1">
    <source>
        <dbReference type="ARBA" id="ARBA00004141"/>
    </source>
</evidence>
<dbReference type="InterPro" id="IPR052786">
    <property type="entry name" value="Spore_wall_assembly"/>
</dbReference>
<name>A0A1L0C3G6_9ASCO</name>
<protein>
    <submittedName>
        <fullName evidence="6">CIC11C00000002562</fullName>
    </submittedName>
</protein>
<organism evidence="6 7">
    <name type="scientific">Sungouiella intermedia</name>
    <dbReference type="NCBI Taxonomy" id="45354"/>
    <lineage>
        <taxon>Eukaryota</taxon>
        <taxon>Fungi</taxon>
        <taxon>Dikarya</taxon>
        <taxon>Ascomycota</taxon>
        <taxon>Saccharomycotina</taxon>
        <taxon>Pichiomycetes</taxon>
        <taxon>Metschnikowiaceae</taxon>
        <taxon>Sungouiella</taxon>
    </lineage>
</organism>
<proteinExistence type="predicted"/>
<comment type="subcellular location">
    <subcellularLocation>
        <location evidence="1">Membrane</location>
        <topology evidence="1">Multi-pass membrane protein</topology>
    </subcellularLocation>
</comment>
<accession>A0A1L0C3G6</accession>
<dbReference type="InterPro" id="IPR059112">
    <property type="entry name" value="CysZ/EI24"/>
</dbReference>
<dbReference type="Proteomes" id="UP000182334">
    <property type="component" value="Chromosome VII"/>
</dbReference>
<evidence type="ECO:0000256" key="3">
    <source>
        <dbReference type="ARBA" id="ARBA00022989"/>
    </source>
</evidence>
<feature type="transmembrane region" description="Helical" evidence="5">
    <location>
        <begin position="58"/>
        <end position="84"/>
    </location>
</feature>
<dbReference type="STRING" id="45354.A0A1L0C3G6"/>
<dbReference type="GO" id="GO:0005619">
    <property type="term" value="C:ascospore wall"/>
    <property type="evidence" value="ECO:0007669"/>
    <property type="project" value="TreeGrafter"/>
</dbReference>
<evidence type="ECO:0000313" key="7">
    <source>
        <dbReference type="Proteomes" id="UP000182334"/>
    </source>
</evidence>
<dbReference type="AlphaFoldDB" id="A0A1L0C3G6"/>
<evidence type="ECO:0000313" key="6">
    <source>
        <dbReference type="EMBL" id="SGZ58051.1"/>
    </source>
</evidence>
<reference evidence="6 7" key="1">
    <citation type="submission" date="2016-10" db="EMBL/GenBank/DDBJ databases">
        <authorList>
            <person name="de Groot N.N."/>
        </authorList>
    </citation>
    <scope>NUCLEOTIDE SEQUENCE [LARGE SCALE GENOMIC DNA]</scope>
    <source>
        <strain evidence="6 7">CBS 141442</strain>
    </source>
</reference>
<feature type="transmembrane region" description="Helical" evidence="5">
    <location>
        <begin position="117"/>
        <end position="139"/>
    </location>
</feature>
<dbReference type="OrthoDB" id="10012223at2759"/>
<keyword evidence="3 5" id="KW-1133">Transmembrane helix</keyword>
<sequence length="165" mass="19126">MLAMVCFLPRLHKASFDAVVELEGDVGLLKLKHALESTQHSRSLLHIARVIKHRLAPFIFRELVFCLINLLPMVGTPLVIYLRAPIQGYRTHRKYYKWMMWNNVQIKEFYRAHKGDYTGFGIVCLLLQMIPGFAVVFIFTGNIGMGLWTAQNHHIFEAEESIKRI</sequence>
<evidence type="ECO:0000256" key="5">
    <source>
        <dbReference type="SAM" id="Phobius"/>
    </source>
</evidence>
<dbReference type="GO" id="GO:0005628">
    <property type="term" value="C:prospore membrane"/>
    <property type="evidence" value="ECO:0007669"/>
    <property type="project" value="TreeGrafter"/>
</dbReference>
<evidence type="ECO:0000256" key="2">
    <source>
        <dbReference type="ARBA" id="ARBA00022692"/>
    </source>
</evidence>
<gene>
    <name evidence="6" type="ORF">SAMEA4029010_CIC11G00000002562</name>
</gene>
<evidence type="ECO:0000256" key="4">
    <source>
        <dbReference type="ARBA" id="ARBA00023136"/>
    </source>
</evidence>
<dbReference type="Pfam" id="PF07264">
    <property type="entry name" value="EI24"/>
    <property type="match status" value="1"/>
</dbReference>